<evidence type="ECO:0000313" key="2">
    <source>
        <dbReference type="RefSeq" id="XP_031571730.1"/>
    </source>
</evidence>
<dbReference type="InParanoid" id="A0A6P8J1Z0"/>
<evidence type="ECO:0000313" key="1">
    <source>
        <dbReference type="Proteomes" id="UP000515163"/>
    </source>
</evidence>
<name>A0A6P8J1Z0_ACTTE</name>
<accession>A0A6P8J1Z0</accession>
<feature type="unsure residue" description="D or N" evidence="2">
    <location>
        <position position="2"/>
    </location>
</feature>
<protein>
    <submittedName>
        <fullName evidence="2">Uncharacterized protein LOC116305883</fullName>
    </submittedName>
</protein>
<proteinExistence type="predicted"/>
<dbReference type="PANTHER" id="PTHR34204:SF2">
    <property type="entry name" value="RNA-BINDING ASCH DOMAIN PROTEIN"/>
    <property type="match status" value="1"/>
</dbReference>
<dbReference type="AlphaFoldDB" id="A0A6P8J1Z0"/>
<dbReference type="OrthoDB" id="112749at2759"/>
<gene>
    <name evidence="2" type="primary">LOC116305883</name>
</gene>
<keyword evidence="1" id="KW-1185">Reference proteome</keyword>
<dbReference type="KEGG" id="aten:116305883"/>
<reference evidence="2" key="1">
    <citation type="submission" date="2025-08" db="UniProtKB">
        <authorList>
            <consortium name="RefSeq"/>
        </authorList>
    </citation>
    <scope>IDENTIFICATION</scope>
    <source>
        <tissue evidence="2">Tentacle</tissue>
    </source>
</reference>
<dbReference type="Proteomes" id="UP000515163">
    <property type="component" value="Unplaced"/>
</dbReference>
<dbReference type="RefSeq" id="XP_031571730.1">
    <property type="nucleotide sequence ID" value="XM_031715870.1"/>
</dbReference>
<dbReference type="PANTHER" id="PTHR34204">
    <property type="entry name" value="RNA-BINDING ASCH DOMAIN PROTEIN"/>
    <property type="match status" value="1"/>
</dbReference>
<organism evidence="1 2">
    <name type="scientific">Actinia tenebrosa</name>
    <name type="common">Australian red waratah sea anemone</name>
    <dbReference type="NCBI Taxonomy" id="6105"/>
    <lineage>
        <taxon>Eukaryota</taxon>
        <taxon>Metazoa</taxon>
        <taxon>Cnidaria</taxon>
        <taxon>Anthozoa</taxon>
        <taxon>Hexacorallia</taxon>
        <taxon>Actiniaria</taxon>
        <taxon>Actiniidae</taxon>
        <taxon>Actinia</taxon>
    </lineage>
</organism>
<sequence>MDFICSEFQDLVKNVLKKNQSKKGSTEMLTTDIVDALLERDFEFTTASDPLQSSPNISPLTGENHYPMYPLYKEIANKLFKWMETTQNPSESLQSFELLEQTKVVSLTKKEDLENVGKLLNQLKDSWKNWNVEEREIHIAKVFGILDKRMLLDLLGVRHTVGSIDFFPPPLEELINSFCKKHKPNSNLSVGARALSKHCHRDNTSKFWGVCTGSEDAKNNHACTTLHKILNDVAWINIHSLPHDVKVVEIRCSQGYGARWLHDGSEFRGFLEPQMVDGHSVKWRH</sequence>